<proteinExistence type="predicted"/>
<dbReference type="Proteomes" id="UP000006772">
    <property type="component" value="Unassembled WGS sequence"/>
</dbReference>
<protein>
    <submittedName>
        <fullName evidence="1">Uncharacterized protein</fullName>
    </submittedName>
</protein>
<gene>
    <name evidence="1" type="ORF">HFRIS_018586</name>
</gene>
<accession>A0AAI9N2K3</accession>
<reference evidence="1 2" key="1">
    <citation type="journal article" date="2013" name="Front. Microbiol.">
        <title>The genome of the endophytic bacterium H. frisingense GSF30(T) identifies diverse strategies in the Herbaspirillum genus to interact with plants.</title>
        <authorList>
            <person name="Straub D."/>
            <person name="Rothballer M."/>
            <person name="Hartmann A."/>
            <person name="Ludewig U."/>
        </authorList>
    </citation>
    <scope>NUCLEOTIDE SEQUENCE [LARGE SCALE GENOMIC DNA]</scope>
    <source>
        <strain evidence="1 2">GSF30</strain>
    </source>
</reference>
<evidence type="ECO:0000313" key="1">
    <source>
        <dbReference type="EMBL" id="EOA03204.1"/>
    </source>
</evidence>
<sequence>MAIDTTLTSLGSLNSYGLPAESGASNPVKASDNPAAVAQAIELSTDASVIVSLGGAGAGSGQGQNALTYNAAGLFDAIVSAGSADNTSPDLTQNQASQSYYQGILASITTPPTSSGIYDGNGQFSGNSGLTSDLSSLLKSDPGLTSTIVGDLINQGIVGGLISTTA</sequence>
<dbReference type="AlphaFoldDB" id="A0AAI9N2K3"/>
<comment type="caution">
    <text evidence="1">The sequence shown here is derived from an EMBL/GenBank/DDBJ whole genome shotgun (WGS) entry which is preliminary data.</text>
</comment>
<evidence type="ECO:0000313" key="2">
    <source>
        <dbReference type="Proteomes" id="UP000006772"/>
    </source>
</evidence>
<name>A0AAI9N2K3_9BURK</name>
<dbReference type="EMBL" id="AEEC02000031">
    <property type="protein sequence ID" value="EOA03204.1"/>
    <property type="molecule type" value="Genomic_DNA"/>
</dbReference>
<dbReference type="RefSeq" id="WP_006712898.1">
    <property type="nucleotide sequence ID" value="NZ_AEEC02000031.1"/>
</dbReference>
<organism evidence="1 2">
    <name type="scientific">Herbaspirillum frisingense GSF30</name>
    <dbReference type="NCBI Taxonomy" id="864073"/>
    <lineage>
        <taxon>Bacteria</taxon>
        <taxon>Pseudomonadati</taxon>
        <taxon>Pseudomonadota</taxon>
        <taxon>Betaproteobacteria</taxon>
        <taxon>Burkholderiales</taxon>
        <taxon>Oxalobacteraceae</taxon>
        <taxon>Herbaspirillum</taxon>
    </lineage>
</organism>